<comment type="cofactor">
    <cofactor evidence="10">
        <name>heme</name>
        <dbReference type="ChEBI" id="CHEBI:30413"/>
    </cofactor>
</comment>
<dbReference type="AlphaFoldDB" id="A0A0F6PMK0"/>
<sequence>MDLPSASAAVAAATAAVIFLLTIYLLPKKKSPASTGKNGSTSLESYPVIGNLPHFVKNRNRFLDWVAEIISQSPTGTVIADPLVFTSNPENVEHTAKSRFDAYARGPAATAVLHDFLGSGILNVDGDSWRAQRKTASSEFTTRSLRAFILDAVDGEAAGRLLPLLSRAAASGEVFDLQDVLERFAFDNICSIIFDADPNCLNDTHDGVGERFYHAFHDATLLSTGRYYYPFHWVWRLLRWLNLGTEKRLRDAVSDVHKAIDELVGSRKTEVGTTVRRQGGGSDLLSRFAEGGDYSDDVLRDVLINFVLAGRDTTPSALTWFFFMISSRPDVVDQILDEIRSIRDHQDRSNPNGGGGGFTLEELREMNYLHAAITESLRLNPPVPLMPKMCMEDDVLPDGTVVRRGWTVMYSAFAMGRKAEIWGEDCMEFKPERCLDDGGCFKSASAYRLPAFHAGPRICLGKDMAYIQMKAVASSMLERFEVEVVEKRGKPELSITMRMDRGLPVRIKERKRGC</sequence>
<keyword evidence="5" id="KW-0443">Lipid metabolism</keyword>
<comment type="pathway">
    <text evidence="1">Steroid metabolism; cholesterol metabolism.</text>
</comment>
<protein>
    <submittedName>
        <fullName evidence="13">CYP94N1v1</fullName>
    </submittedName>
</protein>
<accession>A0A0F6PMK0</accession>
<evidence type="ECO:0000256" key="12">
    <source>
        <dbReference type="SAM" id="Phobius"/>
    </source>
</evidence>
<evidence type="ECO:0000256" key="1">
    <source>
        <dbReference type="ARBA" id="ARBA00004731"/>
    </source>
</evidence>
<comment type="similarity">
    <text evidence="2 11">Belongs to the cytochrome P450 family.</text>
</comment>
<dbReference type="InterPro" id="IPR017972">
    <property type="entry name" value="Cyt_P450_CS"/>
</dbReference>
<proteinExistence type="evidence at transcript level"/>
<keyword evidence="4 10" id="KW-0479">Metal-binding</keyword>
<dbReference type="PROSITE" id="PS00086">
    <property type="entry name" value="CYTOCHROME_P450"/>
    <property type="match status" value="1"/>
</dbReference>
<dbReference type="GO" id="GO:0005506">
    <property type="term" value="F:iron ion binding"/>
    <property type="evidence" value="ECO:0007669"/>
    <property type="project" value="InterPro"/>
</dbReference>
<evidence type="ECO:0000256" key="9">
    <source>
        <dbReference type="ARBA" id="ARBA00023221"/>
    </source>
</evidence>
<keyword evidence="8" id="KW-1207">Sterol metabolism</keyword>
<keyword evidence="7 10" id="KW-0408">Iron</keyword>
<evidence type="ECO:0000256" key="7">
    <source>
        <dbReference type="ARBA" id="ARBA00023004"/>
    </source>
</evidence>
<dbReference type="Pfam" id="PF00067">
    <property type="entry name" value="p450"/>
    <property type="match status" value="1"/>
</dbReference>
<keyword evidence="5" id="KW-0752">Steroid biosynthesis</keyword>
<evidence type="ECO:0000256" key="6">
    <source>
        <dbReference type="ARBA" id="ARBA00023002"/>
    </source>
</evidence>
<feature type="binding site" description="axial binding residue" evidence="10">
    <location>
        <position position="459"/>
    </location>
    <ligand>
        <name>heme</name>
        <dbReference type="ChEBI" id="CHEBI:30413"/>
    </ligand>
    <ligandPart>
        <name>Fe</name>
        <dbReference type="ChEBI" id="CHEBI:18248"/>
    </ligandPart>
</feature>
<organism evidence="13">
    <name type="scientific">Veratrum californicum</name>
    <name type="common">California false hellebore</name>
    <dbReference type="NCBI Taxonomy" id="50242"/>
    <lineage>
        <taxon>Eukaryota</taxon>
        <taxon>Viridiplantae</taxon>
        <taxon>Streptophyta</taxon>
        <taxon>Embryophyta</taxon>
        <taxon>Tracheophyta</taxon>
        <taxon>Spermatophyta</taxon>
        <taxon>Magnoliopsida</taxon>
        <taxon>Liliopsida</taxon>
        <taxon>Liliales</taxon>
        <taxon>Melanthiaceae</taxon>
        <taxon>Veratrum</taxon>
    </lineage>
</organism>
<evidence type="ECO:0000313" key="13">
    <source>
        <dbReference type="EMBL" id="AJT59560.1"/>
    </source>
</evidence>
<dbReference type="PRINTS" id="PR00385">
    <property type="entry name" value="P450"/>
</dbReference>
<dbReference type="GO" id="GO:0008203">
    <property type="term" value="P:cholesterol metabolic process"/>
    <property type="evidence" value="ECO:0007669"/>
    <property type="project" value="UniProtKB-KW"/>
</dbReference>
<name>A0A0F6PMK0_9LILI</name>
<evidence type="ECO:0000256" key="4">
    <source>
        <dbReference type="ARBA" id="ARBA00022723"/>
    </source>
</evidence>
<evidence type="ECO:0000256" key="10">
    <source>
        <dbReference type="PIRSR" id="PIRSR602401-1"/>
    </source>
</evidence>
<dbReference type="CDD" id="cd11064">
    <property type="entry name" value="CYP86A"/>
    <property type="match status" value="1"/>
</dbReference>
<dbReference type="SUPFAM" id="SSF48264">
    <property type="entry name" value="Cytochrome P450"/>
    <property type="match status" value="1"/>
</dbReference>
<keyword evidence="10 11" id="KW-0349">Heme</keyword>
<evidence type="ECO:0000256" key="11">
    <source>
        <dbReference type="RuleBase" id="RU000461"/>
    </source>
</evidence>
<feature type="transmembrane region" description="Helical" evidence="12">
    <location>
        <begin position="6"/>
        <end position="26"/>
    </location>
</feature>
<dbReference type="Gene3D" id="1.10.630.10">
    <property type="entry name" value="Cytochrome P450"/>
    <property type="match status" value="1"/>
</dbReference>
<dbReference type="GO" id="GO:0020037">
    <property type="term" value="F:heme binding"/>
    <property type="evidence" value="ECO:0007669"/>
    <property type="project" value="InterPro"/>
</dbReference>
<keyword evidence="3" id="KW-0153">Cholesterol metabolism</keyword>
<evidence type="ECO:0000256" key="3">
    <source>
        <dbReference type="ARBA" id="ARBA00022548"/>
    </source>
</evidence>
<keyword evidence="12" id="KW-0472">Membrane</keyword>
<dbReference type="EMBL" id="KJ869254">
    <property type="protein sequence ID" value="AJT59560.1"/>
    <property type="molecule type" value="mRNA"/>
</dbReference>
<dbReference type="GO" id="GO:0004497">
    <property type="term" value="F:monooxygenase activity"/>
    <property type="evidence" value="ECO:0007669"/>
    <property type="project" value="UniProtKB-KW"/>
</dbReference>
<keyword evidence="5" id="KW-0444">Lipid biosynthesis</keyword>
<keyword evidence="6 11" id="KW-0560">Oxidoreductase</keyword>
<dbReference type="GO" id="GO:0016705">
    <property type="term" value="F:oxidoreductase activity, acting on paired donors, with incorporation or reduction of molecular oxygen"/>
    <property type="evidence" value="ECO:0007669"/>
    <property type="project" value="InterPro"/>
</dbReference>
<dbReference type="PANTHER" id="PTHR24296">
    <property type="entry name" value="CYTOCHROME P450"/>
    <property type="match status" value="1"/>
</dbReference>
<keyword evidence="9" id="KW-0753">Steroid metabolism</keyword>
<keyword evidence="12" id="KW-0812">Transmembrane</keyword>
<evidence type="ECO:0000256" key="5">
    <source>
        <dbReference type="ARBA" id="ARBA00022955"/>
    </source>
</evidence>
<dbReference type="InterPro" id="IPR002401">
    <property type="entry name" value="Cyt_P450_E_grp-I"/>
</dbReference>
<dbReference type="GO" id="GO:0006694">
    <property type="term" value="P:steroid biosynthetic process"/>
    <property type="evidence" value="ECO:0007669"/>
    <property type="project" value="UniProtKB-KW"/>
</dbReference>
<reference evidence="13" key="1">
    <citation type="journal article" date="2015" name="Plant J.">
        <title>Elucidating steroid alkaloid biosynthesis in Veratrum californicum: production of verazine in Sf9 cells.</title>
        <authorList>
            <person name="Augustin M.M."/>
            <person name="Ruzicka D.R."/>
            <person name="Shukla A.K."/>
            <person name="Augustin J.M."/>
            <person name="Starks C.M."/>
            <person name="O'Neil-Johnson M."/>
            <person name="McKain M.R."/>
            <person name="Evans B.S."/>
            <person name="Barrett M.D."/>
            <person name="Smithson A."/>
            <person name="Wong G.K.-S."/>
            <person name="Deyholos M.K."/>
            <person name="Edger P.P."/>
            <person name="Pires J.C."/>
            <person name="Leebens-Mack J.H."/>
            <person name="Mann D.A."/>
            <person name="Kutchan T.M."/>
        </authorList>
    </citation>
    <scope>NUCLEOTIDE SEQUENCE</scope>
</reference>
<keyword evidence="12" id="KW-1133">Transmembrane helix</keyword>
<evidence type="ECO:0000256" key="2">
    <source>
        <dbReference type="ARBA" id="ARBA00010617"/>
    </source>
</evidence>
<dbReference type="InterPro" id="IPR001128">
    <property type="entry name" value="Cyt_P450"/>
</dbReference>
<keyword evidence="11" id="KW-0503">Monooxygenase</keyword>
<dbReference type="PRINTS" id="PR00463">
    <property type="entry name" value="EP450I"/>
</dbReference>
<evidence type="ECO:0000256" key="8">
    <source>
        <dbReference type="ARBA" id="ARBA00023166"/>
    </source>
</evidence>
<dbReference type="InterPro" id="IPR036396">
    <property type="entry name" value="Cyt_P450_sf"/>
</dbReference>